<reference evidence="1 2" key="1">
    <citation type="submission" date="2024-06" db="EMBL/GenBank/DDBJ databases">
        <title>Genome of Rhodovulum iodosum, a marine photoferrotroph.</title>
        <authorList>
            <person name="Bianchini G."/>
            <person name="Nikeleit V."/>
            <person name="Kappler A."/>
            <person name="Bryce C."/>
            <person name="Sanchez-Baracaldo P."/>
        </authorList>
    </citation>
    <scope>NUCLEOTIDE SEQUENCE [LARGE SCALE GENOMIC DNA]</scope>
    <source>
        <strain evidence="1 2">UT/N1</strain>
    </source>
</reference>
<protein>
    <submittedName>
        <fullName evidence="1">Uncharacterized protein</fullName>
    </submittedName>
</protein>
<comment type="caution">
    <text evidence="1">The sequence shown here is derived from an EMBL/GenBank/DDBJ whole genome shotgun (WGS) entry which is preliminary data.</text>
</comment>
<name>A0ABV3XUR6_9RHOB</name>
<dbReference type="EMBL" id="JBEHHI010000002">
    <property type="protein sequence ID" value="MEX5729063.1"/>
    <property type="molecule type" value="Genomic_DNA"/>
</dbReference>
<dbReference type="Proteomes" id="UP001560019">
    <property type="component" value="Unassembled WGS sequence"/>
</dbReference>
<keyword evidence="2" id="KW-1185">Reference proteome</keyword>
<organism evidence="1 2">
    <name type="scientific">Rhodovulum iodosum</name>
    <dbReference type="NCBI Taxonomy" id="68291"/>
    <lineage>
        <taxon>Bacteria</taxon>
        <taxon>Pseudomonadati</taxon>
        <taxon>Pseudomonadota</taxon>
        <taxon>Alphaproteobacteria</taxon>
        <taxon>Rhodobacterales</taxon>
        <taxon>Paracoccaceae</taxon>
        <taxon>Rhodovulum</taxon>
    </lineage>
</organism>
<accession>A0ABV3XUR6</accession>
<sequence>MTRRFLPLAAGLPLLASALPGLGLMRRRKG</sequence>
<gene>
    <name evidence="1" type="ORF">Ga0609869_002416</name>
</gene>
<evidence type="ECO:0000313" key="2">
    <source>
        <dbReference type="Proteomes" id="UP001560019"/>
    </source>
</evidence>
<proteinExistence type="predicted"/>
<evidence type="ECO:0000313" key="1">
    <source>
        <dbReference type="EMBL" id="MEX5729063.1"/>
    </source>
</evidence>